<dbReference type="RefSeq" id="WP_188532390.1">
    <property type="nucleotide sequence ID" value="NZ_BMGR01000012.1"/>
</dbReference>
<dbReference type="AlphaFoldDB" id="A0A917FZJ4"/>
<accession>A0A917FZJ4</accession>
<evidence type="ECO:0008006" key="3">
    <source>
        <dbReference type="Google" id="ProtNLM"/>
    </source>
</evidence>
<dbReference type="PANTHER" id="PTHR34796">
    <property type="entry name" value="EXPRESSED PROTEIN"/>
    <property type="match status" value="1"/>
</dbReference>
<reference evidence="1" key="1">
    <citation type="journal article" date="2014" name="Int. J. Syst. Evol. Microbiol.">
        <title>Complete genome sequence of Corynebacterium casei LMG S-19264T (=DSM 44701T), isolated from a smear-ripened cheese.</title>
        <authorList>
            <consortium name="US DOE Joint Genome Institute (JGI-PGF)"/>
            <person name="Walter F."/>
            <person name="Albersmeier A."/>
            <person name="Kalinowski J."/>
            <person name="Ruckert C."/>
        </authorList>
    </citation>
    <scope>NUCLEOTIDE SEQUENCE</scope>
    <source>
        <strain evidence="1">CGMCC 1.12987</strain>
    </source>
</reference>
<gene>
    <name evidence="1" type="ORF">GCM10010916_35280</name>
</gene>
<dbReference type="SUPFAM" id="SSF140663">
    <property type="entry name" value="TTHA0068-like"/>
    <property type="match status" value="1"/>
</dbReference>
<dbReference type="EMBL" id="BMGR01000012">
    <property type="protein sequence ID" value="GGG15293.1"/>
    <property type="molecule type" value="Genomic_DNA"/>
</dbReference>
<reference evidence="1" key="2">
    <citation type="submission" date="2020-09" db="EMBL/GenBank/DDBJ databases">
        <authorList>
            <person name="Sun Q."/>
            <person name="Zhou Y."/>
        </authorList>
    </citation>
    <scope>NUCLEOTIDE SEQUENCE</scope>
    <source>
        <strain evidence="1">CGMCC 1.12987</strain>
    </source>
</reference>
<organism evidence="1 2">
    <name type="scientific">Paenibacillus abyssi</name>
    <dbReference type="NCBI Taxonomy" id="1340531"/>
    <lineage>
        <taxon>Bacteria</taxon>
        <taxon>Bacillati</taxon>
        <taxon>Bacillota</taxon>
        <taxon>Bacilli</taxon>
        <taxon>Bacillales</taxon>
        <taxon>Paenibacillaceae</taxon>
        <taxon>Paenibacillus</taxon>
    </lineage>
</organism>
<dbReference type="Gene3D" id="1.10.3450.10">
    <property type="entry name" value="TTHA0068-like"/>
    <property type="match status" value="1"/>
</dbReference>
<keyword evidence="2" id="KW-1185">Reference proteome</keyword>
<evidence type="ECO:0000313" key="1">
    <source>
        <dbReference type="EMBL" id="GGG15293.1"/>
    </source>
</evidence>
<dbReference type="Pfam" id="PF03745">
    <property type="entry name" value="DUF309"/>
    <property type="match status" value="1"/>
</dbReference>
<comment type="caution">
    <text evidence="1">The sequence shown here is derived from an EMBL/GenBank/DDBJ whole genome shotgun (WGS) entry which is preliminary data.</text>
</comment>
<dbReference type="Proteomes" id="UP000644756">
    <property type="component" value="Unassembled WGS sequence"/>
</dbReference>
<proteinExistence type="predicted"/>
<name>A0A917FZJ4_9BACL</name>
<evidence type="ECO:0000313" key="2">
    <source>
        <dbReference type="Proteomes" id="UP000644756"/>
    </source>
</evidence>
<protein>
    <recommendedName>
        <fullName evidence="3">DUF309 domain-containing protein</fullName>
    </recommendedName>
</protein>
<sequence length="152" mass="17463">MNYDEKYIHFVVLFNVDEDYFECHEVMEELWLEEGRNLFYQGLLQVAVGLHHWRNDNYSGAVKLFTAALEKLEGYPDDHMGLNIEQVRHHSRHALEPLEKYVSGLSDRTKAGAAPRFEAFKIEVTDPLLASAAGELAKIPLEQRLHGDNAHD</sequence>
<dbReference type="InterPro" id="IPR023203">
    <property type="entry name" value="TTHA0068_sf"/>
</dbReference>
<dbReference type="InterPro" id="IPR005500">
    <property type="entry name" value="DUF309"/>
</dbReference>
<dbReference type="PANTHER" id="PTHR34796:SF1">
    <property type="entry name" value="EXPRESSED PROTEIN"/>
    <property type="match status" value="1"/>
</dbReference>